<comment type="caution">
    <text evidence="2">The sequence shown here is derived from an EMBL/GenBank/DDBJ whole genome shotgun (WGS) entry which is preliminary data.</text>
</comment>
<organism evidence="2 3">
    <name type="scientific">Tectimicrobiota bacterium</name>
    <dbReference type="NCBI Taxonomy" id="2528274"/>
    <lineage>
        <taxon>Bacteria</taxon>
        <taxon>Pseudomonadati</taxon>
        <taxon>Nitrospinota/Tectimicrobiota group</taxon>
        <taxon>Candidatus Tectimicrobiota</taxon>
    </lineage>
</organism>
<evidence type="ECO:0000313" key="3">
    <source>
        <dbReference type="Proteomes" id="UP000782312"/>
    </source>
</evidence>
<gene>
    <name evidence="2" type="ORF">HYZ11_03925</name>
</gene>
<feature type="region of interest" description="Disordered" evidence="1">
    <location>
        <begin position="1"/>
        <end position="32"/>
    </location>
</feature>
<proteinExistence type="predicted"/>
<protein>
    <submittedName>
        <fullName evidence="2">Uncharacterized protein</fullName>
    </submittedName>
</protein>
<dbReference type="Proteomes" id="UP000782312">
    <property type="component" value="Unassembled WGS sequence"/>
</dbReference>
<evidence type="ECO:0000256" key="1">
    <source>
        <dbReference type="SAM" id="MobiDB-lite"/>
    </source>
</evidence>
<accession>A0A932HW15</accession>
<evidence type="ECO:0000313" key="2">
    <source>
        <dbReference type="EMBL" id="MBI3126734.1"/>
    </source>
</evidence>
<feature type="compositionally biased region" description="Basic residues" evidence="1">
    <location>
        <begin position="1"/>
        <end position="11"/>
    </location>
</feature>
<reference evidence="2" key="1">
    <citation type="submission" date="2020-07" db="EMBL/GenBank/DDBJ databases">
        <title>Huge and variable diversity of episymbiotic CPR bacteria and DPANN archaea in groundwater ecosystems.</title>
        <authorList>
            <person name="He C.Y."/>
            <person name="Keren R."/>
            <person name="Whittaker M."/>
            <person name="Farag I.F."/>
            <person name="Doudna J."/>
            <person name="Cate J.H.D."/>
            <person name="Banfield J.F."/>
        </authorList>
    </citation>
    <scope>NUCLEOTIDE SEQUENCE</scope>
    <source>
        <strain evidence="2">NC_groundwater_763_Ag_S-0.2um_68_21</strain>
    </source>
</reference>
<sequence length="97" mass="10571">MPRAARTHRTAAKGEGARDAASYISGHERSPRELVEEGIGLPAEGVALTYLDRRRERRVTVLFPTRPAAEAWAEGREGAAILPLSALEGLAPRERAR</sequence>
<name>A0A932HW15_UNCTE</name>
<dbReference type="EMBL" id="JACPUR010000010">
    <property type="protein sequence ID" value="MBI3126734.1"/>
    <property type="molecule type" value="Genomic_DNA"/>
</dbReference>
<dbReference type="AlphaFoldDB" id="A0A932HW15"/>